<accession>A0ABV0A8Q1</accession>
<proteinExistence type="predicted"/>
<protein>
    <submittedName>
        <fullName evidence="3">Gliding motility-associated C-terminal domain-containing protein</fullName>
    </submittedName>
</protein>
<dbReference type="InterPro" id="IPR044023">
    <property type="entry name" value="Ig_7"/>
</dbReference>
<evidence type="ECO:0000313" key="4">
    <source>
        <dbReference type="Proteomes" id="UP001416393"/>
    </source>
</evidence>
<dbReference type="InterPro" id="IPR026341">
    <property type="entry name" value="T9SS_type_B"/>
</dbReference>
<reference evidence="3 4" key="1">
    <citation type="submission" date="2024-01" db="EMBL/GenBank/DDBJ databases">
        <title>Mariniflexile litorale sp. nov., isolated from the shallow sediments of the Sea of Japan.</title>
        <authorList>
            <person name="Romanenko L."/>
            <person name="Bystritskaya E."/>
            <person name="Isaeva M."/>
        </authorList>
    </citation>
    <scope>NUCLEOTIDE SEQUENCE [LARGE SCALE GENOMIC DNA]</scope>
    <source>
        <strain evidence="3 4">KCTC 32427</strain>
    </source>
</reference>
<dbReference type="Proteomes" id="UP001416393">
    <property type="component" value="Unassembled WGS sequence"/>
</dbReference>
<feature type="chain" id="PRO_5046435228" evidence="1">
    <location>
        <begin position="30"/>
        <end position="1561"/>
    </location>
</feature>
<comment type="caution">
    <text evidence="3">The sequence shown here is derived from an EMBL/GenBank/DDBJ whole genome shotgun (WGS) entry which is preliminary data.</text>
</comment>
<evidence type="ECO:0000256" key="1">
    <source>
        <dbReference type="SAM" id="SignalP"/>
    </source>
</evidence>
<keyword evidence="1" id="KW-0732">Signal</keyword>
<dbReference type="RefSeq" id="WP_346241078.1">
    <property type="nucleotide sequence ID" value="NZ_JAZHYP010000003.1"/>
</dbReference>
<dbReference type="EMBL" id="JAZHYP010000003">
    <property type="protein sequence ID" value="MEN3323483.1"/>
    <property type="molecule type" value="Genomic_DNA"/>
</dbReference>
<evidence type="ECO:0000259" key="2">
    <source>
        <dbReference type="Pfam" id="PF19081"/>
    </source>
</evidence>
<dbReference type="Pfam" id="PF13585">
    <property type="entry name" value="CHU_C"/>
    <property type="match status" value="1"/>
</dbReference>
<feature type="domain" description="Ig-like" evidence="2">
    <location>
        <begin position="981"/>
        <end position="1053"/>
    </location>
</feature>
<organism evidence="3 4">
    <name type="scientific">Mariniflexile soesokkakense</name>
    <dbReference type="NCBI Taxonomy" id="1343160"/>
    <lineage>
        <taxon>Bacteria</taxon>
        <taxon>Pseudomonadati</taxon>
        <taxon>Bacteroidota</taxon>
        <taxon>Flavobacteriia</taxon>
        <taxon>Flavobacteriales</taxon>
        <taxon>Flavobacteriaceae</taxon>
        <taxon>Mariniflexile</taxon>
    </lineage>
</organism>
<dbReference type="NCBIfam" id="TIGR04131">
    <property type="entry name" value="Bac_Flav_CTERM"/>
    <property type="match status" value="1"/>
</dbReference>
<dbReference type="Pfam" id="PF19081">
    <property type="entry name" value="Ig_7"/>
    <property type="match status" value="1"/>
</dbReference>
<keyword evidence="4" id="KW-1185">Reference proteome</keyword>
<name>A0ABV0A8Q1_9FLAO</name>
<gene>
    <name evidence="3" type="ORF">VP395_07065</name>
</gene>
<sequence>MITNDLSRKAIKITSGVLMFLWASISCFAQCPTIADPNPPPICDASKFTFNSLNAFATNNGNGIVWYATSTGGAAFNPNQLVKEGTYYADDNSGTCGSRASIVVDFQVNPSGKNLDRIYCSNDNATVQTYIDDVLQSGIPLGGSVEVYYDFNLTNQANASDAIPGGASNYYIVFVDPSPTFCKSQLEIGQVGVFSAPTDPTPASPQQFCATSNPVVGNLNPGTTASNYKWYENVDGFGDPIPPALSVLTPLVNGKTYYIQIDDIFCTSNAVAVTANIDIPVNAGTSSSLEYCNNNLPANDFNLFDELGGPKDTTGSWSGPLATSNGYLGTVNISTLTTAGNYVFTYTVPSSGVCPNGVATVTIRVFQTFSSGTQAASNPAAYCESQLPSSFDLLTLLDNEDPNGQWTQGSLSSDPVITNPIDLTGFIPGTYNFTYTQNLSPNPCPEQSTTVQVVVLEDPNAGNAVNQTFCENDLASNSPFDLFNALDGSQDNNGGTWTNAGNVTVTNPIDISSLTVAGSPYTFNYTIDNGTCSDTEIITITIEPAPESGTANAPVSFCEGLAPASYNLFDLLTGEDQTGTWFTGTDNLGASVSNPIDLSGLTPNTYYYTYDVDAIGSCDDALITVTVIINPLPVTGTPTPAIYCENDLAANTPLELFDQLTGEDAGGTWTDDNASGALSGSDVNLNVLTIGSYNFTYTITDANGCTNSSTVVVRVDDAPESGTANAPALFCEDLAPASYDLFDLLTGEDQTGTWYSGLDNTGATVSNPVDLSSLTPGDYNFTYDVDAIGSCDDELVTVTVTINPLPVTGTPTPAIFCENDLAANTPLELFDQLTGEDAGGTWTDDNTSGALSGSDVNLNVLTIGSYNFTYTITDANGCTNSSTVVVRVDDAPESGTVNAPVEFCLAVITTGQTYNLFDLLTGEDQTGVWNDDDTSGALSGNLVTLDGLATGTYNFTYDVDAIGSCDDVLVTVSIGIKDTPAPTATAIQEFCETARVSDLTATGTAIQWYDNATGGTALVGTASLIDGEDYFATQTDAATGCESSVRTLVTVTIYLSPKSGNPVSIMDCNTNNSIDLFTGLDGTQDAGGTWQDTDGTGALTGNIFDATGLAAGNYQFTYLVTASSPCVDSSTIITVTIDEPLNAGSNNTLDVCSNNGTTDLFNLIGSADTGGTWSPAMASTTGVFDPLVDASGTYTYTLTNACGTVSSEVVVTVTLAPNAGTDNSVAICVIDGQTDLFPLLGTSAQSGGTWSPLLTSGTGVFNPSVDTAGIYTYTVTAVSPCSPDSSAEITVSVNDSPQIVVLDPNPSFCLVDGPTVTDLAASIRPTGAVNWYADAALTMPLTAIDALEDGEDYFATQTTGSGCESSVSVQIIATINDTPTPTIKDSTKEYCINDNPTLHDLSLNLTEHVELEDNVVWYDADLNGTVISDTSTLSNLTTYYAALVDATTGCESSIRLAVTLDLTSCGALVLPDGFSPNGDGVNDTYDYDNLSILYPNFEIEIYNRYGSIVYKGNASTSRFDGKSNQSRTTFKGDLPVGMYYYIFNFNDGENKPKQGNLYLSR</sequence>
<feature type="signal peptide" evidence="1">
    <location>
        <begin position="1"/>
        <end position="29"/>
    </location>
</feature>
<evidence type="ECO:0000313" key="3">
    <source>
        <dbReference type="EMBL" id="MEN3323483.1"/>
    </source>
</evidence>